<gene>
    <name evidence="1" type="ORF">Amme_073_011</name>
</gene>
<dbReference type="EMBL" id="BAND01000073">
    <property type="protein sequence ID" value="GAJ29666.1"/>
    <property type="molecule type" value="Genomic_DNA"/>
</dbReference>
<keyword evidence="2" id="KW-1185">Reference proteome</keyword>
<sequence length="113" mass="12402">MSQIGFFTRTSDGFAGRVRTLSLDAELTFVPAENNGAEHAPDYRIHLGDGETGPEVGAGWIRTGERAGEYISIVLDDPAFTQPVRATLFQAGRGGREWQLVWNRPAKRLGGRE</sequence>
<reference evidence="1 2" key="2">
    <citation type="journal article" date="2014" name="FEMS Microbiol. Lett.">
        <title>Draft genomic DNA sequence of the facultatively methylotrophic bacterium Acidomonas methanolica type strain MB58.</title>
        <authorList>
            <person name="Higashiura N."/>
            <person name="Hadano H."/>
            <person name="Hirakawa H."/>
            <person name="Matsutani M."/>
            <person name="Takabe S."/>
            <person name="Matsushita K."/>
            <person name="Azuma Y."/>
        </authorList>
    </citation>
    <scope>NUCLEOTIDE SEQUENCE [LARGE SCALE GENOMIC DNA]</scope>
    <source>
        <strain evidence="1 2">MB58</strain>
    </source>
</reference>
<proteinExistence type="predicted"/>
<dbReference type="InterPro" id="IPR007948">
    <property type="entry name" value="DUF736"/>
</dbReference>
<accession>A0A023D7A2</accession>
<evidence type="ECO:0000313" key="2">
    <source>
        <dbReference type="Proteomes" id="UP000019760"/>
    </source>
</evidence>
<dbReference type="Pfam" id="PF05284">
    <property type="entry name" value="DUF736"/>
    <property type="match status" value="1"/>
</dbReference>
<protein>
    <recommendedName>
        <fullName evidence="3">DUF736 domain-containing protein</fullName>
    </recommendedName>
</protein>
<evidence type="ECO:0008006" key="3">
    <source>
        <dbReference type="Google" id="ProtNLM"/>
    </source>
</evidence>
<name>A0A023D7A2_ACIMT</name>
<dbReference type="AlphaFoldDB" id="A0A023D7A2"/>
<evidence type="ECO:0000313" key="1">
    <source>
        <dbReference type="EMBL" id="GAJ29666.1"/>
    </source>
</evidence>
<dbReference type="Proteomes" id="UP000019760">
    <property type="component" value="Unassembled WGS sequence"/>
</dbReference>
<reference evidence="2" key="1">
    <citation type="journal article" date="2014" name="FEMS Microbiol. Lett.">
        <title>Draft Genomic DNA Sequence of the Facultatively Methylotrophic Bacterium Acidomonas methanolica type strain MB58.</title>
        <authorList>
            <person name="Higashiura N."/>
            <person name="Hadano H."/>
            <person name="Hirakawa H."/>
            <person name="Matsutani M."/>
            <person name="Takabe S."/>
            <person name="Matsushita K."/>
            <person name="Azuma Y."/>
        </authorList>
    </citation>
    <scope>NUCLEOTIDE SEQUENCE [LARGE SCALE GENOMIC DNA]</scope>
    <source>
        <strain evidence="2">MB58</strain>
    </source>
</reference>
<organism evidence="1 2">
    <name type="scientific">Acidomonas methanolica NBRC 104435</name>
    <dbReference type="NCBI Taxonomy" id="1231351"/>
    <lineage>
        <taxon>Bacteria</taxon>
        <taxon>Pseudomonadati</taxon>
        <taxon>Pseudomonadota</taxon>
        <taxon>Alphaproteobacteria</taxon>
        <taxon>Acetobacterales</taxon>
        <taxon>Acetobacteraceae</taxon>
        <taxon>Acidomonas</taxon>
    </lineage>
</organism>
<dbReference type="OrthoDB" id="9811595at2"/>
<dbReference type="RefSeq" id="WP_042059864.1">
    <property type="nucleotide sequence ID" value="NZ_BAND01000073.1"/>
</dbReference>
<comment type="caution">
    <text evidence="1">The sequence shown here is derived from an EMBL/GenBank/DDBJ whole genome shotgun (WGS) entry which is preliminary data.</text>
</comment>